<dbReference type="Pfam" id="PF00112">
    <property type="entry name" value="Peptidase_C1"/>
    <property type="match status" value="2"/>
</dbReference>
<dbReference type="EMBL" id="CP029487">
    <property type="protein sequence ID" value="QCT71917.1"/>
    <property type="molecule type" value="Genomic_DNA"/>
</dbReference>
<dbReference type="Gene3D" id="3.90.70.10">
    <property type="entry name" value="Cysteine proteinases"/>
    <property type="match status" value="1"/>
</dbReference>
<dbReference type="InterPro" id="IPR038765">
    <property type="entry name" value="Papain-like_cys_pep_sf"/>
</dbReference>
<evidence type="ECO:0000256" key="4">
    <source>
        <dbReference type="SAM" id="SignalP"/>
    </source>
</evidence>
<comment type="similarity">
    <text evidence="1">Belongs to the peptidase C1 family.</text>
</comment>
<keyword evidence="4" id="KW-0732">Signal</keyword>
<feature type="signal peptide" evidence="4">
    <location>
        <begin position="1"/>
        <end position="32"/>
    </location>
</feature>
<organism evidence="6 7">
    <name type="scientific">Eubacterium maltosivorans</name>
    <dbReference type="NCBI Taxonomy" id="2041044"/>
    <lineage>
        <taxon>Bacteria</taxon>
        <taxon>Bacillati</taxon>
        <taxon>Bacillota</taxon>
        <taxon>Clostridia</taxon>
        <taxon>Eubacteriales</taxon>
        <taxon>Eubacteriaceae</taxon>
        <taxon>Eubacterium</taxon>
    </lineage>
</organism>
<dbReference type="InterPro" id="IPR000668">
    <property type="entry name" value="Peptidase_C1A_C"/>
</dbReference>
<dbReference type="InterPro" id="IPR013128">
    <property type="entry name" value="Peptidase_C1A"/>
</dbReference>
<feature type="chain" id="PRO_5020303575" description="Peptidase C1A papain C-terminal domain-containing protein" evidence="4">
    <location>
        <begin position="33"/>
        <end position="618"/>
    </location>
</feature>
<evidence type="ECO:0000313" key="7">
    <source>
        <dbReference type="Proteomes" id="UP000218387"/>
    </source>
</evidence>
<evidence type="ECO:0000313" key="6">
    <source>
        <dbReference type="EMBL" id="QCT71917.1"/>
    </source>
</evidence>
<proteinExistence type="inferred from homology"/>
<gene>
    <name evidence="6" type="ORF">CPZ25_011435</name>
</gene>
<sequence>MKIRKRNRINRTAGIMAAVLMAVFGLVSPVYADEQESAQPGLDQSYYNFKQSENLKESLPAAYDLRSLGRSTSVKNQNPWSSCWAFSGMSAIESNLLTQQKKEGAQAAAEPDYSERHLSYFAYRLADSTGVNNRAEGTASAKGLFMDLGGTRELLTGTLSTWCGVDTETDVPYEGTPYEWYPTENPKDMNWEVAEDKFFNAAVHLQNADFLPGTATFTDADKQNFVYDKKAEQAIKASLMENGEVQVYFAAGQSTPQEAAEDNSGGAEKKDAAEFNKTYEAPNHLVSIVGWDDGYSAGNFAETPEGDGAWIVKNSWGSGWGNNGYFYLSYYDRSVQSFAAYQVDIPDGDGRFAYDHNYQYDFLGLKSYAPLGLQEQSAAAANVFTAAGNESLKAVSAVTITPGSAVHTRVYRDLKDKNNPESGTLAVDQTDTVKYGGYHTLSLAQNIALEPGETFSVIQEISGSDGYYWPIETGTGMYDFYGMEGTFHCIAKADAGQSFIRKAGEDWQDVTNLPDETIELYGQTATRNYGNAMIKAFTSDLAEEPVTPEVDPQPNEGTEEPDQNIQESGADMAGASETAENTQTGIEGSHTTTTFILVGVLVVVAVLIAALYLRRRKK</sequence>
<accession>A0A4P9C8T0</accession>
<evidence type="ECO:0000259" key="5">
    <source>
        <dbReference type="SMART" id="SM00645"/>
    </source>
</evidence>
<feature type="domain" description="Peptidase C1A papain C-terminal" evidence="5">
    <location>
        <begin position="59"/>
        <end position="343"/>
    </location>
</feature>
<dbReference type="AlphaFoldDB" id="A0A4P9C8T0"/>
<dbReference type="Pfam" id="PF18560">
    <property type="entry name" value="Lectin_like"/>
    <property type="match status" value="1"/>
</dbReference>
<keyword evidence="3" id="KW-0812">Transmembrane</keyword>
<dbReference type="InterPro" id="IPR040528">
    <property type="entry name" value="Lectin-like"/>
</dbReference>
<dbReference type="PANTHER" id="PTHR12411">
    <property type="entry name" value="CYSTEINE PROTEASE FAMILY C1-RELATED"/>
    <property type="match status" value="1"/>
</dbReference>
<dbReference type="GO" id="GO:0006508">
    <property type="term" value="P:proteolysis"/>
    <property type="evidence" value="ECO:0007669"/>
    <property type="project" value="InterPro"/>
</dbReference>
<dbReference type="RefSeq" id="WP_096918555.1">
    <property type="nucleotide sequence ID" value="NZ_CP029487.1"/>
</dbReference>
<keyword evidence="3" id="KW-1133">Transmembrane helix</keyword>
<evidence type="ECO:0000256" key="3">
    <source>
        <dbReference type="SAM" id="Phobius"/>
    </source>
</evidence>
<dbReference type="SMART" id="SM00645">
    <property type="entry name" value="Pept_C1"/>
    <property type="match status" value="1"/>
</dbReference>
<dbReference type="KEGG" id="emt:CPZ25_011435"/>
<dbReference type="CDD" id="cd02619">
    <property type="entry name" value="Peptidase_C1"/>
    <property type="match status" value="1"/>
</dbReference>
<dbReference type="GO" id="GO:0008234">
    <property type="term" value="F:cysteine-type peptidase activity"/>
    <property type="evidence" value="ECO:0007669"/>
    <property type="project" value="InterPro"/>
</dbReference>
<keyword evidence="7" id="KW-1185">Reference proteome</keyword>
<dbReference type="SUPFAM" id="SSF54001">
    <property type="entry name" value="Cysteine proteinases"/>
    <property type="match status" value="1"/>
</dbReference>
<reference evidence="6 7" key="1">
    <citation type="submission" date="2018-05" db="EMBL/GenBank/DDBJ databases">
        <title>Genome comparison of Eubacterium sp.</title>
        <authorList>
            <person name="Feng Y."/>
            <person name="Sanchez-Andrea I."/>
            <person name="Stams A.J.M."/>
            <person name="De Vos W.M."/>
        </authorList>
    </citation>
    <scope>NUCLEOTIDE SEQUENCE [LARGE SCALE GENOMIC DNA]</scope>
    <source>
        <strain evidence="6 7">YI</strain>
    </source>
</reference>
<keyword evidence="3" id="KW-0472">Membrane</keyword>
<evidence type="ECO:0000256" key="2">
    <source>
        <dbReference type="SAM" id="MobiDB-lite"/>
    </source>
</evidence>
<name>A0A4P9C8T0_EUBML</name>
<feature type="region of interest" description="Disordered" evidence="2">
    <location>
        <begin position="541"/>
        <end position="566"/>
    </location>
</feature>
<dbReference type="Proteomes" id="UP000218387">
    <property type="component" value="Chromosome"/>
</dbReference>
<evidence type="ECO:0000256" key="1">
    <source>
        <dbReference type="ARBA" id="ARBA00008455"/>
    </source>
</evidence>
<feature type="transmembrane region" description="Helical" evidence="3">
    <location>
        <begin position="594"/>
        <end position="613"/>
    </location>
</feature>
<protein>
    <recommendedName>
        <fullName evidence="5">Peptidase C1A papain C-terminal domain-containing protein</fullName>
    </recommendedName>
</protein>